<sequence>MPARSVGRMRNESDLYEYLTVYPHEMAFGADDPGVVVDRWFTPDIAFRNDGLSSTREALVTHARPARKNAEAVRVKVHRALLSGDAIAAHYTLYATLRSTGPTATEICMVGRLAADERIAEIDQLTRAVPVEGE</sequence>
<dbReference type="KEGG" id="nsr:NS506_02835"/>
<dbReference type="AlphaFoldDB" id="A0ABC9YQ81"/>
<dbReference type="InterPro" id="IPR032710">
    <property type="entry name" value="NTF2-like_dom_sf"/>
</dbReference>
<dbReference type="Gene3D" id="3.10.450.50">
    <property type="match status" value="1"/>
</dbReference>
<gene>
    <name evidence="2" type="ORF">NS506_02835</name>
    <name evidence="3" type="ORF">NSK11_contig00017-0074</name>
</gene>
<name>A0ABC9YQ81_9NOCA</name>
<dbReference type="EMBL" id="BBYQ01000017">
    <property type="protein sequence ID" value="GAP27405.1"/>
    <property type="molecule type" value="Genomic_DNA"/>
</dbReference>
<evidence type="ECO:0000313" key="5">
    <source>
        <dbReference type="Proteomes" id="UP000180166"/>
    </source>
</evidence>
<dbReference type="Proteomes" id="UP000037179">
    <property type="component" value="Unassembled WGS sequence"/>
</dbReference>
<dbReference type="Pfam" id="PF12680">
    <property type="entry name" value="SnoaL_2"/>
    <property type="match status" value="1"/>
</dbReference>
<reference evidence="3 4" key="2">
    <citation type="journal article" date="2016" name="Genome Announc.">
        <title>Draft Genome Sequence of Erythromycin- and Oxytetracycline-Sensitive Nocardia seriolae Strain U-1 (NBRC 110359).</title>
        <authorList>
            <person name="Imajoh M."/>
            <person name="Sukeda M."/>
            <person name="Shimizu M."/>
            <person name="Yamane J."/>
            <person name="Ohnishi K."/>
            <person name="Oshima S."/>
        </authorList>
    </citation>
    <scope>NUCLEOTIDE SEQUENCE [LARGE SCALE GENOMIC DNA]</scope>
    <source>
        <strain evidence="3 4">U-1</strain>
    </source>
</reference>
<dbReference type="Proteomes" id="UP000180166">
    <property type="component" value="Chromosome"/>
</dbReference>
<reference evidence="2 5" key="3">
    <citation type="submission" date="2016-10" db="EMBL/GenBank/DDBJ databases">
        <title>Genome sequence of Nocardia seriolae strain EM150506, isolated from Anguila japonica.</title>
        <authorList>
            <person name="Han H.-J."/>
        </authorList>
    </citation>
    <scope>NUCLEOTIDE SEQUENCE [LARGE SCALE GENOMIC DNA]</scope>
    <source>
        <strain evidence="2 5">EM150506</strain>
    </source>
</reference>
<reference evidence="4" key="1">
    <citation type="submission" date="2015-07" db="EMBL/GenBank/DDBJ databases">
        <title>Nocardia seriolae U-1 whole genome shotgun sequence.</title>
        <authorList>
            <person name="Imajoh M."/>
            <person name="Fukumoto Y."/>
            <person name="Sukeda M."/>
            <person name="Yamane J."/>
            <person name="Yamasaki K."/>
            <person name="Shimizu M."/>
            <person name="Ohnishi K."/>
            <person name="Oshima S."/>
        </authorList>
    </citation>
    <scope>NUCLEOTIDE SEQUENCE [LARGE SCALE GENOMIC DNA]</scope>
    <source>
        <strain evidence="4">U-1</strain>
    </source>
</reference>
<protein>
    <recommendedName>
        <fullName evidence="1">SnoaL-like domain-containing protein</fullName>
    </recommendedName>
</protein>
<evidence type="ECO:0000259" key="1">
    <source>
        <dbReference type="Pfam" id="PF12680"/>
    </source>
</evidence>
<keyword evidence="4" id="KW-1185">Reference proteome</keyword>
<dbReference type="EMBL" id="CP017839">
    <property type="protein sequence ID" value="APA96895.1"/>
    <property type="molecule type" value="Genomic_DNA"/>
</dbReference>
<accession>A0ABC9YQ81</accession>
<organism evidence="3 4">
    <name type="scientific">Nocardia seriolae</name>
    <dbReference type="NCBI Taxonomy" id="37332"/>
    <lineage>
        <taxon>Bacteria</taxon>
        <taxon>Bacillati</taxon>
        <taxon>Actinomycetota</taxon>
        <taxon>Actinomycetes</taxon>
        <taxon>Mycobacteriales</taxon>
        <taxon>Nocardiaceae</taxon>
        <taxon>Nocardia</taxon>
    </lineage>
</organism>
<dbReference type="InterPro" id="IPR037401">
    <property type="entry name" value="SnoaL-like"/>
</dbReference>
<evidence type="ECO:0000313" key="3">
    <source>
        <dbReference type="EMBL" id="GAP27405.1"/>
    </source>
</evidence>
<dbReference type="SUPFAM" id="SSF54427">
    <property type="entry name" value="NTF2-like"/>
    <property type="match status" value="1"/>
</dbReference>
<evidence type="ECO:0000313" key="4">
    <source>
        <dbReference type="Proteomes" id="UP000037179"/>
    </source>
</evidence>
<evidence type="ECO:0000313" key="2">
    <source>
        <dbReference type="EMBL" id="APA96895.1"/>
    </source>
</evidence>
<proteinExistence type="predicted"/>
<feature type="domain" description="SnoaL-like" evidence="1">
    <location>
        <begin position="27"/>
        <end position="122"/>
    </location>
</feature>